<dbReference type="EMBL" id="JAHRIM010086947">
    <property type="protein sequence ID" value="MEQ2276392.1"/>
    <property type="molecule type" value="Genomic_DNA"/>
</dbReference>
<dbReference type="InterPro" id="IPR036179">
    <property type="entry name" value="Ig-like_dom_sf"/>
</dbReference>
<evidence type="ECO:0000259" key="1">
    <source>
        <dbReference type="PROSITE" id="PS50835"/>
    </source>
</evidence>
<protein>
    <recommendedName>
        <fullName evidence="1">Ig-like domain-containing protein</fullName>
    </recommendedName>
</protein>
<sequence>MPALSHSLTKHQKQEEITIPSSRPVEKIFISKRSFEVHKLGIMVSSSVLLVVFSMTFFSCVSSCNYSCPDKPVLTPSRLVVKYGDPTSTTCVACQKDCLPLQESVIGMEVSRGKTTSNGTTLTWKVDHLTEWDLSPKCFYTDINDKQCCTTLSVTVYQPPEAVLISSGPNGQVLDCGQSITLQCSVHKVAPARNLIVNFYRGQTQLGHMKSKSTIKEPVNETFTFSYKTSKDDDKAQFWCEAVLDLEPGTTQPFLVVKSGNLTATVHCKPEGKKQTQFSPQV</sequence>
<organism evidence="2 3">
    <name type="scientific">Xenotaenia resolanae</name>
    <dbReference type="NCBI Taxonomy" id="208358"/>
    <lineage>
        <taxon>Eukaryota</taxon>
        <taxon>Metazoa</taxon>
        <taxon>Chordata</taxon>
        <taxon>Craniata</taxon>
        <taxon>Vertebrata</taxon>
        <taxon>Euteleostomi</taxon>
        <taxon>Actinopterygii</taxon>
        <taxon>Neopterygii</taxon>
        <taxon>Teleostei</taxon>
        <taxon>Neoteleostei</taxon>
        <taxon>Acanthomorphata</taxon>
        <taxon>Ovalentaria</taxon>
        <taxon>Atherinomorphae</taxon>
        <taxon>Cyprinodontiformes</taxon>
        <taxon>Goodeidae</taxon>
        <taxon>Xenotaenia</taxon>
    </lineage>
</organism>
<dbReference type="PANTHER" id="PTHR13771">
    <property type="entry name" value="INTERCELLULAR ADHESION MOLECULE"/>
    <property type="match status" value="1"/>
</dbReference>
<proteinExistence type="predicted"/>
<evidence type="ECO:0000313" key="3">
    <source>
        <dbReference type="Proteomes" id="UP001444071"/>
    </source>
</evidence>
<dbReference type="InterPro" id="IPR013783">
    <property type="entry name" value="Ig-like_fold"/>
</dbReference>
<feature type="domain" description="Ig-like" evidence="1">
    <location>
        <begin position="160"/>
        <end position="242"/>
    </location>
</feature>
<dbReference type="Gene3D" id="2.60.40.10">
    <property type="entry name" value="Immunoglobulins"/>
    <property type="match status" value="2"/>
</dbReference>
<dbReference type="Proteomes" id="UP001444071">
    <property type="component" value="Unassembled WGS sequence"/>
</dbReference>
<gene>
    <name evidence="2" type="ORF">XENORESO_019023</name>
</gene>
<dbReference type="PANTHER" id="PTHR13771:SF9">
    <property type="entry name" value="INTERCELLULAR ADHESION MOLECULE 5"/>
    <property type="match status" value="1"/>
</dbReference>
<dbReference type="SUPFAM" id="SSF48726">
    <property type="entry name" value="Immunoglobulin"/>
    <property type="match status" value="1"/>
</dbReference>
<dbReference type="InterPro" id="IPR007110">
    <property type="entry name" value="Ig-like_dom"/>
</dbReference>
<dbReference type="InterPro" id="IPR047012">
    <property type="entry name" value="ICAM_VCAM"/>
</dbReference>
<evidence type="ECO:0000313" key="2">
    <source>
        <dbReference type="EMBL" id="MEQ2276392.1"/>
    </source>
</evidence>
<name>A0ABV0X3C0_9TELE</name>
<keyword evidence="3" id="KW-1185">Reference proteome</keyword>
<dbReference type="PROSITE" id="PS50835">
    <property type="entry name" value="IG_LIKE"/>
    <property type="match status" value="1"/>
</dbReference>
<accession>A0ABV0X3C0</accession>
<comment type="caution">
    <text evidence="2">The sequence shown here is derived from an EMBL/GenBank/DDBJ whole genome shotgun (WGS) entry which is preliminary data.</text>
</comment>
<reference evidence="2 3" key="1">
    <citation type="submission" date="2021-06" db="EMBL/GenBank/DDBJ databases">
        <authorList>
            <person name="Palmer J.M."/>
        </authorList>
    </citation>
    <scope>NUCLEOTIDE SEQUENCE [LARGE SCALE GENOMIC DNA]</scope>
    <source>
        <strain evidence="2 3">XR_2019</strain>
        <tissue evidence="2">Muscle</tissue>
    </source>
</reference>